<reference evidence="1 2" key="1">
    <citation type="submission" date="2015-03" db="EMBL/GenBank/DDBJ databases">
        <authorList>
            <person name="Murphy D."/>
        </authorList>
    </citation>
    <scope>NUCLEOTIDE SEQUENCE [LARGE SCALE GENOMIC DNA]</scope>
    <source>
        <strain evidence="1 2">Y233</strain>
    </source>
</reference>
<organism evidence="1 2">
    <name type="scientific">Yersinia similis</name>
    <dbReference type="NCBI Taxonomy" id="367190"/>
    <lineage>
        <taxon>Bacteria</taxon>
        <taxon>Pseudomonadati</taxon>
        <taxon>Pseudomonadota</taxon>
        <taxon>Gammaproteobacteria</taxon>
        <taxon>Enterobacterales</taxon>
        <taxon>Yersiniaceae</taxon>
        <taxon>Yersinia</taxon>
    </lineage>
</organism>
<accession>A0A0T9Q3X2</accession>
<proteinExistence type="predicted"/>
<gene>
    <name evidence="1" type="ORF">ERS008667_01979</name>
</gene>
<dbReference type="AlphaFoldDB" id="A0A0T9Q3X2"/>
<evidence type="ECO:0000313" key="2">
    <source>
        <dbReference type="Proteomes" id="UP000038204"/>
    </source>
</evidence>
<dbReference type="Pfam" id="PF16809">
    <property type="entry name" value="NleF_casp_inhib"/>
    <property type="match status" value="1"/>
</dbReference>
<dbReference type="RefSeq" id="WP_049599303.1">
    <property type="nucleotide sequence ID" value="NZ_CPZI01000012.1"/>
</dbReference>
<dbReference type="Proteomes" id="UP000038204">
    <property type="component" value="Unassembled WGS sequence"/>
</dbReference>
<dbReference type="EMBL" id="CQBK01000012">
    <property type="protein sequence ID" value="CNH95010.1"/>
    <property type="molecule type" value="Genomic_DNA"/>
</dbReference>
<dbReference type="InterPro" id="IPR038334">
    <property type="entry name" value="NleF_sf"/>
</dbReference>
<evidence type="ECO:0000313" key="1">
    <source>
        <dbReference type="EMBL" id="CNH95010.1"/>
    </source>
</evidence>
<sequence length="189" mass="21543">MPGSIQPMPQLWLAASRPVTEIVKQPSMGLVKDSSLNKDIKTTSTEAFLEKVDVWMQVICARKMDRITVNESIKELKENVNALFNDLSDTRNQVYELVPNYGPRGGRIAQLREGYNSIDRDRYLEKLIAYNQIKQDISDKVKYIPQEYTREVAGIVYLDHSDSICGDLIALNETSDVPNLGYNLGRIRF</sequence>
<dbReference type="Gene3D" id="1.20.1260.90">
    <property type="match status" value="1"/>
</dbReference>
<protein>
    <submittedName>
        <fullName evidence="1">Uncharacterized protein</fullName>
    </submittedName>
</protein>
<name>A0A0T9Q3X2_9GAMM</name>
<dbReference type="InterPro" id="IPR031829">
    <property type="entry name" value="NleF"/>
</dbReference>